<dbReference type="EMBL" id="JBIRYO010000004">
    <property type="protein sequence ID" value="MFI2473470.1"/>
    <property type="molecule type" value="Genomic_DNA"/>
</dbReference>
<feature type="compositionally biased region" description="Low complexity" evidence="1">
    <location>
        <begin position="1"/>
        <end position="12"/>
    </location>
</feature>
<feature type="compositionally biased region" description="Low complexity" evidence="1">
    <location>
        <begin position="215"/>
        <end position="237"/>
    </location>
</feature>
<feature type="region of interest" description="Disordered" evidence="1">
    <location>
        <begin position="1"/>
        <end position="36"/>
    </location>
</feature>
<name>A0ABW7WXA0_9NOCA</name>
<feature type="region of interest" description="Disordered" evidence="1">
    <location>
        <begin position="178"/>
        <end position="237"/>
    </location>
</feature>
<organism evidence="3 4">
    <name type="scientific">Nocardia xishanensis</name>
    <dbReference type="NCBI Taxonomy" id="238964"/>
    <lineage>
        <taxon>Bacteria</taxon>
        <taxon>Bacillati</taxon>
        <taxon>Actinomycetota</taxon>
        <taxon>Actinomycetes</taxon>
        <taxon>Mycobacteriales</taxon>
        <taxon>Nocardiaceae</taxon>
        <taxon>Nocardia</taxon>
    </lineage>
</organism>
<evidence type="ECO:0000313" key="3">
    <source>
        <dbReference type="EMBL" id="MFI2473470.1"/>
    </source>
</evidence>
<dbReference type="Pfam" id="PF10935">
    <property type="entry name" value="DUF2637"/>
    <property type="match status" value="1"/>
</dbReference>
<protein>
    <submittedName>
        <fullName evidence="3">DUF2637 domain-containing protein</fullName>
    </submittedName>
</protein>
<keyword evidence="2" id="KW-1133">Transmembrane helix</keyword>
<evidence type="ECO:0000313" key="4">
    <source>
        <dbReference type="Proteomes" id="UP001611415"/>
    </source>
</evidence>
<feature type="compositionally biased region" description="Polar residues" evidence="1">
    <location>
        <begin position="193"/>
        <end position="214"/>
    </location>
</feature>
<reference evidence="3 4" key="1">
    <citation type="submission" date="2024-10" db="EMBL/GenBank/DDBJ databases">
        <title>The Natural Products Discovery Center: Release of the First 8490 Sequenced Strains for Exploring Actinobacteria Biosynthetic Diversity.</title>
        <authorList>
            <person name="Kalkreuter E."/>
            <person name="Kautsar S.A."/>
            <person name="Yang D."/>
            <person name="Bader C.D."/>
            <person name="Teijaro C.N."/>
            <person name="Fluegel L."/>
            <person name="Davis C.M."/>
            <person name="Simpson J.R."/>
            <person name="Lauterbach L."/>
            <person name="Steele A.D."/>
            <person name="Gui C."/>
            <person name="Meng S."/>
            <person name="Li G."/>
            <person name="Viehrig K."/>
            <person name="Ye F."/>
            <person name="Su P."/>
            <person name="Kiefer A.F."/>
            <person name="Nichols A."/>
            <person name="Cepeda A.J."/>
            <person name="Yan W."/>
            <person name="Fan B."/>
            <person name="Jiang Y."/>
            <person name="Adhikari A."/>
            <person name="Zheng C.-J."/>
            <person name="Schuster L."/>
            <person name="Cowan T.M."/>
            <person name="Smanski M.J."/>
            <person name="Chevrette M.G."/>
            <person name="De Carvalho L.P.S."/>
            <person name="Shen B."/>
        </authorList>
    </citation>
    <scope>NUCLEOTIDE SEQUENCE [LARGE SCALE GENOMIC DNA]</scope>
    <source>
        <strain evidence="3 4">NPDC019275</strain>
    </source>
</reference>
<evidence type="ECO:0000256" key="1">
    <source>
        <dbReference type="SAM" id="MobiDB-lite"/>
    </source>
</evidence>
<comment type="caution">
    <text evidence="3">The sequence shown here is derived from an EMBL/GenBank/DDBJ whole genome shotgun (WGS) entry which is preliminary data.</text>
</comment>
<dbReference type="Proteomes" id="UP001611415">
    <property type="component" value="Unassembled WGS sequence"/>
</dbReference>
<dbReference type="InterPro" id="IPR021235">
    <property type="entry name" value="DUF2637"/>
</dbReference>
<evidence type="ECO:0000256" key="2">
    <source>
        <dbReference type="SAM" id="Phobius"/>
    </source>
</evidence>
<sequence>MPATPASPTATAGDNRTTHPARPATPADSGGTVVSPRRFDPAEVTALLMTVVIGAGAFAWSFAALSDLSVMAGITPKLAWIGPVFVDGAIIQSTVALVSLQRRRKTGVTVPTTTTGFFWTQLLFAELVSIIGNGLHAAESGERILPATIAACVAGAAPVAGLAATHGLTALLEVPRHTEPAPAPATDHVGTLPETNADSSATPGDTQATGSDSQATPGDAQATAPADPATAAATATPVDRDTHILALADAGHSTREIGAAVGLHHATVAKIIARHRANETNPDADAGLRLITGSH</sequence>
<feature type="transmembrane region" description="Helical" evidence="2">
    <location>
        <begin position="78"/>
        <end position="100"/>
    </location>
</feature>
<accession>A0ABW7WXA0</accession>
<keyword evidence="2" id="KW-0472">Membrane</keyword>
<keyword evidence="2" id="KW-0812">Transmembrane</keyword>
<feature type="transmembrane region" description="Helical" evidence="2">
    <location>
        <begin position="46"/>
        <end position="66"/>
    </location>
</feature>
<proteinExistence type="predicted"/>
<gene>
    <name evidence="3" type="ORF">ACH49W_08835</name>
</gene>
<keyword evidence="4" id="KW-1185">Reference proteome</keyword>
<dbReference type="RefSeq" id="WP_397092099.1">
    <property type="nucleotide sequence ID" value="NZ_JBIRYO010000004.1"/>
</dbReference>